<dbReference type="GO" id="GO:0003676">
    <property type="term" value="F:nucleic acid binding"/>
    <property type="evidence" value="ECO:0007669"/>
    <property type="project" value="InterPro"/>
</dbReference>
<evidence type="ECO:0000259" key="2">
    <source>
        <dbReference type="Pfam" id="PF13482"/>
    </source>
</evidence>
<dbReference type="Gene3D" id="3.30.420.10">
    <property type="entry name" value="Ribonuclease H-like superfamily/Ribonuclease H"/>
    <property type="match status" value="1"/>
</dbReference>
<proteinExistence type="predicted"/>
<dbReference type="RefSeq" id="WP_188892712.1">
    <property type="nucleotide sequence ID" value="NZ_BMHY01000019.1"/>
</dbReference>
<dbReference type="InterPro" id="IPR012337">
    <property type="entry name" value="RNaseH-like_sf"/>
</dbReference>
<dbReference type="SUPFAM" id="SSF53098">
    <property type="entry name" value="Ribonuclease H-like"/>
    <property type="match status" value="1"/>
</dbReference>
<evidence type="ECO:0000256" key="1">
    <source>
        <dbReference type="SAM" id="MobiDB-lite"/>
    </source>
</evidence>
<comment type="caution">
    <text evidence="3">The sequence shown here is derived from an EMBL/GenBank/DDBJ whole genome shotgun (WGS) entry which is preliminary data.</text>
</comment>
<dbReference type="AlphaFoldDB" id="A0A917HSZ5"/>
<name>A0A917HSZ5_9BACL</name>
<keyword evidence="4" id="KW-1185">Reference proteome</keyword>
<dbReference type="Proteomes" id="UP000600247">
    <property type="component" value="Unassembled WGS sequence"/>
</dbReference>
<dbReference type="InterPro" id="IPR036397">
    <property type="entry name" value="RNaseH_sf"/>
</dbReference>
<evidence type="ECO:0000313" key="4">
    <source>
        <dbReference type="Proteomes" id="UP000600247"/>
    </source>
</evidence>
<dbReference type="InterPro" id="IPR011990">
    <property type="entry name" value="TPR-like_helical_dom_sf"/>
</dbReference>
<feature type="domain" description="YprB ribonuclease H-like" evidence="2">
    <location>
        <begin position="117"/>
        <end position="283"/>
    </location>
</feature>
<dbReference type="Pfam" id="PF13482">
    <property type="entry name" value="RNase_H_2"/>
    <property type="match status" value="1"/>
</dbReference>
<dbReference type="Gene3D" id="1.25.40.10">
    <property type="entry name" value="Tetratricopeptide repeat domain"/>
    <property type="match status" value="1"/>
</dbReference>
<dbReference type="PANTHER" id="PTHR38462">
    <property type="entry name" value="EXONUCLEASE-LIKE PROTEIN"/>
    <property type="match status" value="1"/>
</dbReference>
<gene>
    <name evidence="3" type="primary">yprB</name>
    <name evidence="3" type="ORF">GCM10010918_53150</name>
</gene>
<dbReference type="InterPro" id="IPR038720">
    <property type="entry name" value="YprB_RNase_H-like_dom"/>
</dbReference>
<feature type="region of interest" description="Disordered" evidence="1">
    <location>
        <begin position="13"/>
        <end position="53"/>
    </location>
</feature>
<organism evidence="3 4">
    <name type="scientific">Paenibacillus radicis</name>
    <name type="common">ex Gao et al. 2016</name>
    <dbReference type="NCBI Taxonomy" id="1737354"/>
    <lineage>
        <taxon>Bacteria</taxon>
        <taxon>Bacillati</taxon>
        <taxon>Bacillota</taxon>
        <taxon>Bacilli</taxon>
        <taxon>Bacillales</taxon>
        <taxon>Paenibacillaceae</taxon>
        <taxon>Paenibacillus</taxon>
    </lineage>
</organism>
<evidence type="ECO:0000313" key="3">
    <source>
        <dbReference type="EMBL" id="GGG88075.1"/>
    </source>
</evidence>
<dbReference type="SUPFAM" id="SSF48452">
    <property type="entry name" value="TPR-like"/>
    <property type="match status" value="1"/>
</dbReference>
<sequence>MSGLRDRMNRLRGTSAAAGNGIGTDAAISSPEETVKRLDPATEPVTTDETEEDEILHTGWQPIGVKLQRNSEGTFLLRQIRYPLDYKHGTHRLNELGAAASGLSAFHGEPVEPEQVLFLDLETTGLGIGAGNVPFMVGIAYMQYGQFIVEQALIRHPAEERAMLAYIESKLPAYRYLATYNGRTFDWPVMQNRFIMNGRSRKIWEPLHLDFLHPSRSIWKNTLTSCKLSHVEEERLGIERVDDVPGSLAPQLYFQYLAEGDPEPLAGVFRHNEIDMLSLACLAIRFGHLLHSDEQQGAFGVLPLPSEPEEQVRTGLWLEKMGLSGRAEQLFALVLNTESAAISALLMLAARDKKAGNWQRAVLLWQKAVEHPYTYGSSAIAAYIELAMFYEHKLKDYVSALQYTTEALELALGNPLLQRRDAKKRAELDGLRNRKERLQRKAGRMHG</sequence>
<dbReference type="EMBL" id="BMHY01000019">
    <property type="protein sequence ID" value="GGG88075.1"/>
    <property type="molecule type" value="Genomic_DNA"/>
</dbReference>
<accession>A0A917HSZ5</accession>
<reference evidence="3 4" key="1">
    <citation type="journal article" date="2014" name="Int. J. Syst. Evol. Microbiol.">
        <title>Complete genome sequence of Corynebacterium casei LMG S-19264T (=DSM 44701T), isolated from a smear-ripened cheese.</title>
        <authorList>
            <consortium name="US DOE Joint Genome Institute (JGI-PGF)"/>
            <person name="Walter F."/>
            <person name="Albersmeier A."/>
            <person name="Kalinowski J."/>
            <person name="Ruckert C."/>
        </authorList>
    </citation>
    <scope>NUCLEOTIDE SEQUENCE [LARGE SCALE GENOMIC DNA]</scope>
    <source>
        <strain evidence="3 4">CGMCC 1.15286</strain>
    </source>
</reference>
<dbReference type="PANTHER" id="PTHR38462:SF1">
    <property type="entry name" value="YPRB RIBONUCLEASE H-LIKE DOMAIN-CONTAINING PROTEIN"/>
    <property type="match status" value="1"/>
</dbReference>
<protein>
    <recommendedName>
        <fullName evidence="2">YprB ribonuclease H-like domain-containing protein</fullName>
    </recommendedName>
</protein>